<feature type="region of interest" description="Disordered" evidence="1">
    <location>
        <begin position="118"/>
        <end position="139"/>
    </location>
</feature>
<dbReference type="EMBL" id="JABMCI010000070">
    <property type="protein sequence ID" value="NUU19061.1"/>
    <property type="molecule type" value="Genomic_DNA"/>
</dbReference>
<evidence type="ECO:0000256" key="1">
    <source>
        <dbReference type="SAM" id="MobiDB-lite"/>
    </source>
</evidence>
<feature type="region of interest" description="Disordered" evidence="1">
    <location>
        <begin position="175"/>
        <end position="196"/>
    </location>
</feature>
<keyword evidence="3" id="KW-1185">Reference proteome</keyword>
<protein>
    <submittedName>
        <fullName evidence="2">Uncharacterized protein</fullName>
    </submittedName>
</protein>
<dbReference type="AlphaFoldDB" id="A0A7Y6A3G3"/>
<gene>
    <name evidence="2" type="ORF">HP550_17570</name>
</gene>
<proteinExistence type="predicted"/>
<comment type="caution">
    <text evidence="2">The sequence shown here is derived from an EMBL/GenBank/DDBJ whole genome shotgun (WGS) entry which is preliminary data.</text>
</comment>
<organism evidence="2 3">
    <name type="scientific">Cellulomonas humilata</name>
    <dbReference type="NCBI Taxonomy" id="144055"/>
    <lineage>
        <taxon>Bacteria</taxon>
        <taxon>Bacillati</taxon>
        <taxon>Actinomycetota</taxon>
        <taxon>Actinomycetes</taxon>
        <taxon>Micrococcales</taxon>
        <taxon>Cellulomonadaceae</taxon>
        <taxon>Cellulomonas</taxon>
    </lineage>
</organism>
<evidence type="ECO:0000313" key="2">
    <source>
        <dbReference type="EMBL" id="NUU19061.1"/>
    </source>
</evidence>
<sequence>MTVAIRHEIDYRLPLTVVRITGTDKVTIDKYSAEALHERTGDAAFVTTGDREAGGAKVALLRSSAFNDLAATLTLTDDQRLVSATSESTGTLGAAVTQTLGVVATAVGIALPGGFAPGTALDGQPPSEAADYSHEHGTESASRTAYRGLLIQLTVAIRDATAHLSRLLTQVVGDPETSGASAKTGGTAGADQGARWWRIPVPPPPDPLIAAARRSELAARLRMLHRLRDEAEGELARLDAHYAAWRAGTRSTHAVERSFDIRTDALPVQNPKHDEPLLKTVKPRPAPARGDVEEPAPDPDVTKSNAGIPEPPRSPSRRPGGPIPSLSYLDVNKLKDRSEDAWQAWQALGVLVVQVGRKPEEGAALNVPRKERDGVWLRVPRTVHWQLWRQTTTPPPPGAEPAPPSHVLVKLVREGSSVVVDGACPCRFVRFRRSLWARRSTSVELSDSGALRKFALTSTSAAAAVAAAAAQVPGVVSTGLTTASTLRTTWQTLGDVDEQRRLAELQRQIDLREKELKLAGLGATEAQHVELARLKQQAELIAARGAVSPTAQETATVVQNTALLDALRGASQASRELQAETELSELRLEIERLQAQWLAANPGKA</sequence>
<dbReference type="Proteomes" id="UP000565724">
    <property type="component" value="Unassembled WGS sequence"/>
</dbReference>
<dbReference type="RefSeq" id="WP_175348978.1">
    <property type="nucleotide sequence ID" value="NZ_JABMCI010000070.1"/>
</dbReference>
<reference evidence="2 3" key="1">
    <citation type="submission" date="2020-05" db="EMBL/GenBank/DDBJ databases">
        <title>Genome Sequencing of Type Strains.</title>
        <authorList>
            <person name="Lemaire J.F."/>
            <person name="Inderbitzin P."/>
            <person name="Gregorio O.A."/>
            <person name="Collins S.B."/>
            <person name="Wespe N."/>
            <person name="Knight-Connoni V."/>
        </authorList>
    </citation>
    <scope>NUCLEOTIDE SEQUENCE [LARGE SCALE GENOMIC DNA]</scope>
    <source>
        <strain evidence="2 3">ATCC 25174</strain>
    </source>
</reference>
<accession>A0A7Y6A3G3</accession>
<evidence type="ECO:0000313" key="3">
    <source>
        <dbReference type="Proteomes" id="UP000565724"/>
    </source>
</evidence>
<name>A0A7Y6A3G3_9CELL</name>
<feature type="region of interest" description="Disordered" evidence="1">
    <location>
        <begin position="265"/>
        <end position="324"/>
    </location>
</feature>